<dbReference type="Gene3D" id="3.90.550.10">
    <property type="entry name" value="Spore Coat Polysaccharide Biosynthesis Protein SpsA, Chain A"/>
    <property type="match status" value="1"/>
</dbReference>
<protein>
    <submittedName>
        <fullName evidence="2">Putative glycosyl transferase</fullName>
    </submittedName>
</protein>
<dbReference type="Pfam" id="PF00535">
    <property type="entry name" value="Glycos_transf_2"/>
    <property type="match status" value="1"/>
</dbReference>
<feature type="domain" description="Glycosyltransferase 2-like" evidence="1">
    <location>
        <begin position="5"/>
        <end position="126"/>
    </location>
</feature>
<proteinExistence type="predicted"/>
<dbReference type="SUPFAM" id="SSF53448">
    <property type="entry name" value="Nucleotide-diphospho-sugar transferases"/>
    <property type="match status" value="1"/>
</dbReference>
<gene>
    <name evidence="2" type="ORF">PSET11_02162</name>
</gene>
<sequence>MPLDIFIPYWGDPAYMKQTVESVLGQDNGDWLLTVVDDAYPDAEIANYVAGIDDPRVRYIRKDTNAGITENYRTCVGMATQDIMVILGCDDILLPNYVDVILEAHRLFPDAAIIQPSVQIIDENSRVVSTLVDWVKQSLVRPRGNGRQVISGEAIAVNLMHGDWLYWPSLAFRTDKIRQVDFRDGFPIIQDLALIMDMIYTGDQLLIDPSVCFQYRRHSNSASSTKLVDGSRFAGEREYFSVSAAQAEELGWHRAALAARLRLTSRAHSMTLLPKAVLNRNTTAVKALVRHSFGK</sequence>
<organism evidence="2 3">
    <name type="scientific">Arthrobacter ulcerisalmonis</name>
    <dbReference type="NCBI Taxonomy" id="2483813"/>
    <lineage>
        <taxon>Bacteria</taxon>
        <taxon>Bacillati</taxon>
        <taxon>Actinomycetota</taxon>
        <taxon>Actinomycetes</taxon>
        <taxon>Micrococcales</taxon>
        <taxon>Micrococcaceae</taxon>
        <taxon>Arthrobacter</taxon>
    </lineage>
</organism>
<reference evidence="2 3" key="1">
    <citation type="submission" date="2018-11" db="EMBL/GenBank/DDBJ databases">
        <authorList>
            <person name="Criscuolo A."/>
        </authorList>
    </citation>
    <scope>NUCLEOTIDE SEQUENCE [LARGE SCALE GENOMIC DNA]</scope>
    <source>
        <strain evidence="2">AT11b</strain>
    </source>
</reference>
<dbReference type="OrthoDB" id="3177103at2"/>
<accession>A0A3P5XIZ2</accession>
<dbReference type="GO" id="GO:0016758">
    <property type="term" value="F:hexosyltransferase activity"/>
    <property type="evidence" value="ECO:0007669"/>
    <property type="project" value="UniProtKB-ARBA"/>
</dbReference>
<evidence type="ECO:0000259" key="1">
    <source>
        <dbReference type="Pfam" id="PF00535"/>
    </source>
</evidence>
<dbReference type="PANTHER" id="PTHR22916">
    <property type="entry name" value="GLYCOSYLTRANSFERASE"/>
    <property type="match status" value="1"/>
</dbReference>
<evidence type="ECO:0000313" key="2">
    <source>
        <dbReference type="EMBL" id="VDC28537.1"/>
    </source>
</evidence>
<name>A0A3P5XIZ2_9MICC</name>
<dbReference type="RefSeq" id="WP_124092091.1">
    <property type="nucleotide sequence ID" value="NZ_CBCRYA010000017.1"/>
</dbReference>
<dbReference type="InterPro" id="IPR029044">
    <property type="entry name" value="Nucleotide-diphossugar_trans"/>
</dbReference>
<dbReference type="EMBL" id="UXAU01000029">
    <property type="protein sequence ID" value="VDC28537.1"/>
    <property type="molecule type" value="Genomic_DNA"/>
</dbReference>
<dbReference type="Proteomes" id="UP000280861">
    <property type="component" value="Unassembled WGS sequence"/>
</dbReference>
<keyword evidence="2" id="KW-0808">Transferase</keyword>
<dbReference type="InterPro" id="IPR001173">
    <property type="entry name" value="Glyco_trans_2-like"/>
</dbReference>
<dbReference type="PANTHER" id="PTHR22916:SF3">
    <property type="entry name" value="UDP-GLCNAC:BETAGAL BETA-1,3-N-ACETYLGLUCOSAMINYLTRANSFERASE-LIKE PROTEIN 1"/>
    <property type="match status" value="1"/>
</dbReference>
<keyword evidence="3" id="KW-1185">Reference proteome</keyword>
<evidence type="ECO:0000313" key="3">
    <source>
        <dbReference type="Proteomes" id="UP000280861"/>
    </source>
</evidence>
<dbReference type="AlphaFoldDB" id="A0A3P5XIZ2"/>